<accession>A0ABR1RJI5</accession>
<feature type="chain" id="PRO_5045244924" description="ribonuclease T1" evidence="9">
    <location>
        <begin position="19"/>
        <end position="167"/>
    </location>
</feature>
<dbReference type="InterPro" id="IPR016191">
    <property type="entry name" value="Ribonuclease/ribotoxin"/>
</dbReference>
<keyword evidence="11" id="KW-1185">Reference proteome</keyword>
<evidence type="ECO:0000313" key="10">
    <source>
        <dbReference type="EMBL" id="KAK8013117.1"/>
    </source>
</evidence>
<comment type="caution">
    <text evidence="10">The sequence shown here is derived from an EMBL/GenBank/DDBJ whole genome shotgun (WGS) entry which is preliminary data.</text>
</comment>
<dbReference type="PANTHER" id="PTHR42104:SF1">
    <property type="entry name" value="EXTRACELLULAR GUANYL-SPECIFIC RIBONUCLEASE RNTA (AFU_ORTHOLOGUE AFUA_4G03230)"/>
    <property type="match status" value="1"/>
</dbReference>
<keyword evidence="4" id="KW-0255">Endonuclease</keyword>
<feature type="signal peptide" evidence="9">
    <location>
        <begin position="1"/>
        <end position="18"/>
    </location>
</feature>
<keyword evidence="6" id="KW-1015">Disulfide bond</keyword>
<evidence type="ECO:0000256" key="4">
    <source>
        <dbReference type="ARBA" id="ARBA00022759"/>
    </source>
</evidence>
<evidence type="ECO:0000313" key="11">
    <source>
        <dbReference type="Proteomes" id="UP001396898"/>
    </source>
</evidence>
<dbReference type="PANTHER" id="PTHR42104">
    <property type="entry name" value="EXTRACELLULAR GUANYL-SPECIFIC RIBONUCLEASE RNTA (AFU_ORTHOLOGUE AFUA_4G03230)"/>
    <property type="match status" value="1"/>
</dbReference>
<reference evidence="10 11" key="1">
    <citation type="submission" date="2023-01" db="EMBL/GenBank/DDBJ databases">
        <title>Analysis of 21 Apiospora genomes using comparative genomics revels a genus with tremendous synthesis potential of carbohydrate active enzymes and secondary metabolites.</title>
        <authorList>
            <person name="Sorensen T."/>
        </authorList>
    </citation>
    <scope>NUCLEOTIDE SEQUENCE [LARGE SCALE GENOMIC DNA]</scope>
    <source>
        <strain evidence="10 11">CBS 20057</strain>
    </source>
</reference>
<keyword evidence="9" id="KW-0732">Signal</keyword>
<protein>
    <recommendedName>
        <fullName evidence="2">ribonuclease T1</fullName>
        <ecNumber evidence="2">4.6.1.24</ecNumber>
    </recommendedName>
</protein>
<dbReference type="EC" id="4.6.1.24" evidence="2"/>
<evidence type="ECO:0000256" key="5">
    <source>
        <dbReference type="ARBA" id="ARBA00022801"/>
    </source>
</evidence>
<keyword evidence="7" id="KW-0456">Lyase</keyword>
<keyword evidence="3" id="KW-0540">Nuclease</keyword>
<evidence type="ECO:0000256" key="2">
    <source>
        <dbReference type="ARBA" id="ARBA00012549"/>
    </source>
</evidence>
<sequence length="167" mass="18221">MQLSLAQVFVAVLGVAHALPAELEVRGTPSNAPVTFDHLPDSSKSFQCGGKTYTGHDIYVSAQRGVALQEIGETRGKKQYPHSFDHNDSKGHQLNFPSYCPEDTDRMEFPLFHNGPYDGGKNNQKQGDERVVYFYEPGEVDNNGHAKATYCGIMTHVGAASGGFVLC</sequence>
<dbReference type="SUPFAM" id="SSF53933">
    <property type="entry name" value="Microbial ribonucleases"/>
    <property type="match status" value="1"/>
</dbReference>
<dbReference type="EMBL" id="JAQQWI010000015">
    <property type="protein sequence ID" value="KAK8013117.1"/>
    <property type="molecule type" value="Genomic_DNA"/>
</dbReference>
<keyword evidence="5" id="KW-0378">Hydrolase</keyword>
<name>A0ABR1RJI5_9PEZI</name>
<proteinExistence type="inferred from homology"/>
<dbReference type="Proteomes" id="UP001396898">
    <property type="component" value="Unassembled WGS sequence"/>
</dbReference>
<organism evidence="10 11">
    <name type="scientific">Apiospora marii</name>
    <dbReference type="NCBI Taxonomy" id="335849"/>
    <lineage>
        <taxon>Eukaryota</taxon>
        <taxon>Fungi</taxon>
        <taxon>Dikarya</taxon>
        <taxon>Ascomycota</taxon>
        <taxon>Pezizomycotina</taxon>
        <taxon>Sordariomycetes</taxon>
        <taxon>Xylariomycetidae</taxon>
        <taxon>Amphisphaeriales</taxon>
        <taxon>Apiosporaceae</taxon>
        <taxon>Apiospora</taxon>
    </lineage>
</organism>
<dbReference type="InterPro" id="IPR000026">
    <property type="entry name" value="N1-like"/>
</dbReference>
<comment type="catalytic activity">
    <reaction evidence="8">
        <text>[RNA] containing guanosine + H2O = an [RNA fragment]-3'-guanosine-3'-phosphate + a 5'-hydroxy-ribonucleotide-3'-[RNA fragment].</text>
        <dbReference type="EC" id="4.6.1.24"/>
    </reaction>
</comment>
<dbReference type="Pfam" id="PF00545">
    <property type="entry name" value="Ribonuclease"/>
    <property type="match status" value="1"/>
</dbReference>
<dbReference type="Gene3D" id="3.10.450.30">
    <property type="entry name" value="Microbial ribonucleases"/>
    <property type="match status" value="1"/>
</dbReference>
<gene>
    <name evidence="10" type="ORF">PG991_010492</name>
</gene>
<comment type="similarity">
    <text evidence="1">Belongs to the ribonuclease N1/T1 family.</text>
</comment>
<evidence type="ECO:0000256" key="3">
    <source>
        <dbReference type="ARBA" id="ARBA00022722"/>
    </source>
</evidence>
<evidence type="ECO:0000256" key="7">
    <source>
        <dbReference type="ARBA" id="ARBA00023239"/>
    </source>
</evidence>
<evidence type="ECO:0000256" key="1">
    <source>
        <dbReference type="ARBA" id="ARBA00009006"/>
    </source>
</evidence>
<evidence type="ECO:0000256" key="8">
    <source>
        <dbReference type="ARBA" id="ARBA00034015"/>
    </source>
</evidence>
<evidence type="ECO:0000256" key="9">
    <source>
        <dbReference type="SAM" id="SignalP"/>
    </source>
</evidence>
<evidence type="ECO:0000256" key="6">
    <source>
        <dbReference type="ARBA" id="ARBA00023157"/>
    </source>
</evidence>